<organism evidence="3 4">
    <name type="scientific">Pristionchus entomophagus</name>
    <dbReference type="NCBI Taxonomy" id="358040"/>
    <lineage>
        <taxon>Eukaryota</taxon>
        <taxon>Metazoa</taxon>
        <taxon>Ecdysozoa</taxon>
        <taxon>Nematoda</taxon>
        <taxon>Chromadorea</taxon>
        <taxon>Rhabditida</taxon>
        <taxon>Rhabditina</taxon>
        <taxon>Diplogasteromorpha</taxon>
        <taxon>Diplogasteroidea</taxon>
        <taxon>Neodiplogasteridae</taxon>
        <taxon>Pristionchus</taxon>
    </lineage>
</organism>
<dbReference type="AlphaFoldDB" id="A0AAV5UBI7"/>
<dbReference type="EMBL" id="BTSX01000006">
    <property type="protein sequence ID" value="GMT04246.1"/>
    <property type="molecule type" value="Genomic_DNA"/>
</dbReference>
<gene>
    <name evidence="3" type="ORF">PENTCL1PPCAC_26420</name>
</gene>
<evidence type="ECO:0000313" key="4">
    <source>
        <dbReference type="Proteomes" id="UP001432027"/>
    </source>
</evidence>
<accession>A0AAV5UBI7</accession>
<feature type="region of interest" description="Disordered" evidence="1">
    <location>
        <begin position="258"/>
        <end position="283"/>
    </location>
</feature>
<evidence type="ECO:0000256" key="2">
    <source>
        <dbReference type="SAM" id="Phobius"/>
    </source>
</evidence>
<evidence type="ECO:0000313" key="3">
    <source>
        <dbReference type="EMBL" id="GMT04246.1"/>
    </source>
</evidence>
<proteinExistence type="predicted"/>
<keyword evidence="2" id="KW-0472">Membrane</keyword>
<protein>
    <submittedName>
        <fullName evidence="3">Uncharacterized protein</fullName>
    </submittedName>
</protein>
<keyword evidence="4" id="KW-1185">Reference proteome</keyword>
<feature type="non-terminal residue" evidence="3">
    <location>
        <position position="1"/>
    </location>
</feature>
<keyword evidence="2" id="KW-0812">Transmembrane</keyword>
<evidence type="ECO:0000256" key="1">
    <source>
        <dbReference type="SAM" id="MobiDB-lite"/>
    </source>
</evidence>
<keyword evidence="2" id="KW-1133">Transmembrane helix</keyword>
<reference evidence="3" key="1">
    <citation type="submission" date="2023-10" db="EMBL/GenBank/DDBJ databases">
        <title>Genome assembly of Pristionchus species.</title>
        <authorList>
            <person name="Yoshida K."/>
            <person name="Sommer R.J."/>
        </authorList>
    </citation>
    <scope>NUCLEOTIDE SEQUENCE</scope>
    <source>
        <strain evidence="3">RS0144</strain>
    </source>
</reference>
<comment type="caution">
    <text evidence="3">The sequence shown here is derived from an EMBL/GenBank/DDBJ whole genome shotgun (WGS) entry which is preliminary data.</text>
</comment>
<name>A0AAV5UBI7_9BILA</name>
<dbReference type="Proteomes" id="UP001432027">
    <property type="component" value="Unassembled WGS sequence"/>
</dbReference>
<feature type="transmembrane region" description="Helical" evidence="2">
    <location>
        <begin position="162"/>
        <end position="183"/>
    </location>
</feature>
<feature type="compositionally biased region" description="Polar residues" evidence="1">
    <location>
        <begin position="258"/>
        <end position="275"/>
    </location>
</feature>
<sequence>YHFDIYKKYAIPNAIIPENKVVNIITSNKEVHYFFLRTEIDNEYNVHILKHTDFIKGDFTRLAILDTRMPLDVEPRAIVENVIPFMSIGASLKTIRYNKLCENAAHVNFYRNQSKINGRIVNNLPEISDPPLELNIYATHFRSAYPFVQNGRRMKKPDYHGMINIVIIIFVAALLSMWVVLGYDILPASICRHVRLYLAERRKYIFKGLASRKNKYARLFYALYLIEKMVRNIIKKVTSIVQWIAAIESTEDEETRQYLMTKSQDQPTQDTNTPLLSEKDRRE</sequence>